<protein>
    <submittedName>
        <fullName evidence="2">Uncharacterized protein</fullName>
    </submittedName>
</protein>
<gene>
    <name evidence="2" type="ORF">NW755_001197</name>
</gene>
<organism evidence="2 3">
    <name type="scientific">Fusarium falciforme</name>
    <dbReference type="NCBI Taxonomy" id="195108"/>
    <lineage>
        <taxon>Eukaryota</taxon>
        <taxon>Fungi</taxon>
        <taxon>Dikarya</taxon>
        <taxon>Ascomycota</taxon>
        <taxon>Pezizomycotina</taxon>
        <taxon>Sordariomycetes</taxon>
        <taxon>Hypocreomycetidae</taxon>
        <taxon>Hypocreales</taxon>
        <taxon>Nectriaceae</taxon>
        <taxon>Fusarium</taxon>
        <taxon>Fusarium solani species complex</taxon>
    </lineage>
</organism>
<reference evidence="2" key="1">
    <citation type="submission" date="2022-09" db="EMBL/GenBank/DDBJ databases">
        <title>Fusarium specimens isolated from Avocado Roots.</title>
        <authorList>
            <person name="Stajich J."/>
            <person name="Roper C."/>
            <person name="Heimlech-Rivalta G."/>
        </authorList>
    </citation>
    <scope>NUCLEOTIDE SEQUENCE</scope>
    <source>
        <strain evidence="2">A02</strain>
    </source>
</reference>
<dbReference type="EMBL" id="JAOQAV010000002">
    <property type="protein sequence ID" value="KAJ4196411.1"/>
    <property type="molecule type" value="Genomic_DNA"/>
</dbReference>
<comment type="caution">
    <text evidence="2">The sequence shown here is derived from an EMBL/GenBank/DDBJ whole genome shotgun (WGS) entry which is preliminary data.</text>
</comment>
<proteinExistence type="predicted"/>
<evidence type="ECO:0000313" key="3">
    <source>
        <dbReference type="Proteomes" id="UP001152087"/>
    </source>
</evidence>
<dbReference type="AlphaFoldDB" id="A0A9W8V7A6"/>
<name>A0A9W8V7A6_9HYPO</name>
<keyword evidence="3" id="KW-1185">Reference proteome</keyword>
<accession>A0A9W8V7A6</accession>
<dbReference type="Proteomes" id="UP001152087">
    <property type="component" value="Unassembled WGS sequence"/>
</dbReference>
<evidence type="ECO:0000313" key="2">
    <source>
        <dbReference type="EMBL" id="KAJ4196411.1"/>
    </source>
</evidence>
<feature type="region of interest" description="Disordered" evidence="1">
    <location>
        <begin position="72"/>
        <end position="100"/>
    </location>
</feature>
<evidence type="ECO:0000256" key="1">
    <source>
        <dbReference type="SAM" id="MobiDB-lite"/>
    </source>
</evidence>
<sequence length="100" mass="10676">MGSDDGINGDNSILAENPKGDMMIINVGLILRDGAYSSKESKGWLGRGGDGREPARLLFSFAADARYDGRRDEAVNQGTSAVKKEKIKGSSDRASQKIVS</sequence>
<feature type="compositionally biased region" description="Basic and acidic residues" evidence="1">
    <location>
        <begin position="82"/>
        <end position="100"/>
    </location>
</feature>